<keyword evidence="3" id="KW-1185">Reference proteome</keyword>
<dbReference type="EMBL" id="LAIR01000002">
    <property type="protein sequence ID" value="KNX36208.1"/>
    <property type="molecule type" value="Genomic_DNA"/>
</dbReference>
<gene>
    <name evidence="2" type="ORF">VV01_02100</name>
</gene>
<name>A0A0L6CFA8_9MICO</name>
<keyword evidence="1" id="KW-0732">Signal</keyword>
<feature type="chain" id="PRO_5005562791" evidence="1">
    <location>
        <begin position="34"/>
        <end position="62"/>
    </location>
</feature>
<dbReference type="Proteomes" id="UP000037397">
    <property type="component" value="Unassembled WGS sequence"/>
</dbReference>
<reference evidence="3" key="1">
    <citation type="submission" date="2015-03" db="EMBL/GenBank/DDBJ databases">
        <title>Luteipulveratus halotolerans sp. nov., a novel actinobacterium (Dermacoccaceae) from Sarawak, Malaysia.</title>
        <authorList>
            <person name="Juboi H."/>
            <person name="Basik A."/>
            <person name="Shamsul S.S."/>
            <person name="Arnold P."/>
            <person name="Schmitt E.K."/>
            <person name="Sanglier J.-J."/>
            <person name="Yeo T."/>
        </authorList>
    </citation>
    <scope>NUCLEOTIDE SEQUENCE [LARGE SCALE GENOMIC DNA]</scope>
    <source>
        <strain evidence="3">C296001</strain>
    </source>
</reference>
<sequence length="62" mass="6219">MPSYDRHLGRRTVLRAVAATPLVALASSGLAHASTASPPGTVARAADREAPSCLADLVHGGA</sequence>
<feature type="signal peptide" evidence="1">
    <location>
        <begin position="1"/>
        <end position="33"/>
    </location>
</feature>
<comment type="caution">
    <text evidence="2">The sequence shown here is derived from an EMBL/GenBank/DDBJ whole genome shotgun (WGS) entry which is preliminary data.</text>
</comment>
<dbReference type="InterPro" id="IPR006311">
    <property type="entry name" value="TAT_signal"/>
</dbReference>
<protein>
    <submittedName>
        <fullName evidence="2">Uncharacterized protein</fullName>
    </submittedName>
</protein>
<evidence type="ECO:0000313" key="2">
    <source>
        <dbReference type="EMBL" id="KNX36208.1"/>
    </source>
</evidence>
<accession>A0A0L6CFA8</accession>
<evidence type="ECO:0000256" key="1">
    <source>
        <dbReference type="SAM" id="SignalP"/>
    </source>
</evidence>
<evidence type="ECO:0000313" key="3">
    <source>
        <dbReference type="Proteomes" id="UP000037397"/>
    </source>
</evidence>
<organism evidence="2 3">
    <name type="scientific">Luteipulveratus halotolerans</name>
    <dbReference type="NCBI Taxonomy" id="1631356"/>
    <lineage>
        <taxon>Bacteria</taxon>
        <taxon>Bacillati</taxon>
        <taxon>Actinomycetota</taxon>
        <taxon>Actinomycetes</taxon>
        <taxon>Micrococcales</taxon>
        <taxon>Dermacoccaceae</taxon>
        <taxon>Luteipulveratus</taxon>
    </lineage>
</organism>
<dbReference type="AlphaFoldDB" id="A0A0L6CFA8"/>
<dbReference type="PROSITE" id="PS51318">
    <property type="entry name" value="TAT"/>
    <property type="match status" value="1"/>
</dbReference>
<proteinExistence type="predicted"/>